<keyword evidence="5 7" id="KW-0456">Lyase</keyword>
<comment type="cofactor">
    <cofactor evidence="2 7">
        <name>NADP(+)</name>
        <dbReference type="ChEBI" id="CHEBI:58349"/>
    </cofactor>
</comment>
<feature type="domain" description="NAD(P)-binding" evidence="8">
    <location>
        <begin position="5"/>
        <end position="331"/>
    </location>
</feature>
<evidence type="ECO:0000256" key="1">
    <source>
        <dbReference type="ARBA" id="ARBA00000188"/>
    </source>
</evidence>
<dbReference type="EMBL" id="MHNI01000014">
    <property type="protein sequence ID" value="OGZ42672.1"/>
    <property type="molecule type" value="Genomic_DNA"/>
</dbReference>
<name>A0A1G2FY62_9BACT</name>
<dbReference type="Gene3D" id="3.40.50.720">
    <property type="entry name" value="NAD(P)-binding Rossmann-like Domain"/>
    <property type="match status" value="1"/>
</dbReference>
<dbReference type="HAMAP" id="MF_00955">
    <property type="entry name" value="GDP_Man_dehydratase"/>
    <property type="match status" value="1"/>
</dbReference>
<dbReference type="InterPro" id="IPR036291">
    <property type="entry name" value="NAD(P)-bd_dom_sf"/>
</dbReference>
<accession>A0A1G2FY62</accession>
<comment type="caution">
    <text evidence="7">Lacks conserved residue(s) required for the propagation of feature annotation.</text>
</comment>
<evidence type="ECO:0000256" key="2">
    <source>
        <dbReference type="ARBA" id="ARBA00001937"/>
    </source>
</evidence>
<evidence type="ECO:0000256" key="5">
    <source>
        <dbReference type="ARBA" id="ARBA00023239"/>
    </source>
</evidence>
<comment type="catalytic activity">
    <reaction evidence="1 7">
        <text>GDP-alpha-D-mannose = GDP-4-dehydro-alpha-D-rhamnose + H2O</text>
        <dbReference type="Rhea" id="RHEA:23820"/>
        <dbReference type="ChEBI" id="CHEBI:15377"/>
        <dbReference type="ChEBI" id="CHEBI:57527"/>
        <dbReference type="ChEBI" id="CHEBI:57964"/>
        <dbReference type="EC" id="4.2.1.47"/>
    </reaction>
</comment>
<dbReference type="InterPro" id="IPR006368">
    <property type="entry name" value="GDP_Man_deHydtase"/>
</dbReference>
<dbReference type="FunFam" id="3.40.50.720:FF:000924">
    <property type="entry name" value="GDP-mannose 4,6 dehydratase"/>
    <property type="match status" value="1"/>
</dbReference>
<dbReference type="GO" id="GO:0008446">
    <property type="term" value="F:GDP-mannose 4,6-dehydratase activity"/>
    <property type="evidence" value="ECO:0007669"/>
    <property type="project" value="UniProtKB-UniRule"/>
</dbReference>
<evidence type="ECO:0000256" key="7">
    <source>
        <dbReference type="HAMAP-Rule" id="MF_00955"/>
    </source>
</evidence>
<dbReference type="Pfam" id="PF16363">
    <property type="entry name" value="GDP_Man_Dehyd"/>
    <property type="match status" value="1"/>
</dbReference>
<dbReference type="Proteomes" id="UP000176700">
    <property type="component" value="Unassembled WGS sequence"/>
</dbReference>
<reference evidence="9 10" key="1">
    <citation type="journal article" date="2016" name="Nat. Commun.">
        <title>Thousands of microbial genomes shed light on interconnected biogeochemical processes in an aquifer system.</title>
        <authorList>
            <person name="Anantharaman K."/>
            <person name="Brown C.T."/>
            <person name="Hug L.A."/>
            <person name="Sharon I."/>
            <person name="Castelle C.J."/>
            <person name="Probst A.J."/>
            <person name="Thomas B.C."/>
            <person name="Singh A."/>
            <person name="Wilkins M.J."/>
            <person name="Karaoz U."/>
            <person name="Brodie E.L."/>
            <person name="Williams K.H."/>
            <person name="Hubbard S.S."/>
            <person name="Banfield J.F."/>
        </authorList>
    </citation>
    <scope>NUCLEOTIDE SEQUENCE [LARGE SCALE GENOMIC DNA]</scope>
</reference>
<evidence type="ECO:0000256" key="6">
    <source>
        <dbReference type="ARBA" id="ARBA00059383"/>
    </source>
</evidence>
<evidence type="ECO:0000256" key="3">
    <source>
        <dbReference type="ARBA" id="ARBA00009263"/>
    </source>
</evidence>
<dbReference type="InterPro" id="IPR016040">
    <property type="entry name" value="NAD(P)-bd_dom"/>
</dbReference>
<gene>
    <name evidence="7" type="primary">gmd</name>
    <name evidence="9" type="ORF">A2W41_02910</name>
</gene>
<proteinExistence type="inferred from homology"/>
<dbReference type="PANTHER" id="PTHR43715:SF1">
    <property type="entry name" value="GDP-MANNOSE 4,6 DEHYDRATASE"/>
    <property type="match status" value="1"/>
</dbReference>
<dbReference type="Gene3D" id="3.90.25.10">
    <property type="entry name" value="UDP-galactose 4-epimerase, domain 1"/>
    <property type="match status" value="1"/>
</dbReference>
<dbReference type="AlphaFoldDB" id="A0A1G2FY62"/>
<keyword evidence="7" id="KW-0521">NADP</keyword>
<evidence type="ECO:0000256" key="4">
    <source>
        <dbReference type="ARBA" id="ARBA00011989"/>
    </source>
</evidence>
<sequence>MKKAFITGVTGQDGSYLAELLLEKGYHVYGLQRRSSTANTVRIDHLYDNPKYPNFVTIYGDLADSSNLSRILAKIQPDEIYNLGAQSHVRVGFDIPEYTANVTGLGPLRILDAIRDLKIPARYYQASSSEMFGKVLETPQNEKTPFNPQSPYGLSKVFAFYITRIYRSSYKMFAANGILFNHESERRGITFVTRKITIELSRVKLGLQKTLKLGNLDAKRDWGYSKDYVEAIWKILQHDKPDDFVIATGENHTVREFVEEVGKHLGMQIVWEGKHIKEKGIDRKTGKVVIEIDPVYFRPLEVDVLIGDSTKAQKTLGWRPKVTFQKLAQLMIAHDYDMVKKEAASGKRFEVHNPPSNNG</sequence>
<evidence type="ECO:0000313" key="9">
    <source>
        <dbReference type="EMBL" id="OGZ42672.1"/>
    </source>
</evidence>
<comment type="caution">
    <text evidence="9">The sequence shown here is derived from an EMBL/GenBank/DDBJ whole genome shotgun (WGS) entry which is preliminary data.</text>
</comment>
<dbReference type="SUPFAM" id="SSF51735">
    <property type="entry name" value="NAD(P)-binding Rossmann-fold domains"/>
    <property type="match status" value="1"/>
</dbReference>
<organism evidence="9 10">
    <name type="scientific">Candidatus Ryanbacteria bacterium RIFCSPHIGHO2_01_45_13</name>
    <dbReference type="NCBI Taxonomy" id="1802112"/>
    <lineage>
        <taxon>Bacteria</taxon>
        <taxon>Candidatus Ryaniibacteriota</taxon>
    </lineage>
</organism>
<dbReference type="NCBIfam" id="TIGR01472">
    <property type="entry name" value="gmd"/>
    <property type="match status" value="1"/>
</dbReference>
<evidence type="ECO:0000313" key="10">
    <source>
        <dbReference type="Proteomes" id="UP000176700"/>
    </source>
</evidence>
<dbReference type="GO" id="GO:0070401">
    <property type="term" value="F:NADP+ binding"/>
    <property type="evidence" value="ECO:0007669"/>
    <property type="project" value="UniProtKB-UniRule"/>
</dbReference>
<dbReference type="PANTHER" id="PTHR43715">
    <property type="entry name" value="GDP-MANNOSE 4,6-DEHYDRATASE"/>
    <property type="match status" value="1"/>
</dbReference>
<evidence type="ECO:0000259" key="8">
    <source>
        <dbReference type="Pfam" id="PF16363"/>
    </source>
</evidence>
<comment type="function">
    <text evidence="6 7">Catalyzes the conversion of GDP-D-mannose to GDP-4-dehydro-6-deoxy-D-mannose.</text>
</comment>
<dbReference type="GO" id="GO:0042351">
    <property type="term" value="P:'de novo' GDP-L-fucose biosynthetic process"/>
    <property type="evidence" value="ECO:0007669"/>
    <property type="project" value="TreeGrafter"/>
</dbReference>
<protein>
    <recommendedName>
        <fullName evidence="4 7">GDP-mannose 4,6-dehydratase</fullName>
        <ecNumber evidence="4 7">4.2.1.47</ecNumber>
    </recommendedName>
    <alternativeName>
        <fullName evidence="7">GDP-D-mannose dehydratase</fullName>
    </alternativeName>
</protein>
<comment type="similarity">
    <text evidence="3 7">Belongs to the NAD(P)-dependent epimerase/dehydratase family. GDP-mannose 4,6-dehydratase subfamily.</text>
</comment>
<dbReference type="CDD" id="cd05260">
    <property type="entry name" value="GDP_MD_SDR_e"/>
    <property type="match status" value="1"/>
</dbReference>
<feature type="binding site" evidence="7">
    <location>
        <position position="123"/>
    </location>
    <ligand>
        <name>NADP(+)</name>
        <dbReference type="ChEBI" id="CHEBI:58349"/>
    </ligand>
</feature>
<dbReference type="EC" id="4.2.1.47" evidence="4 7"/>